<evidence type="ECO:0000259" key="10">
    <source>
        <dbReference type="PROSITE" id="PS51352"/>
    </source>
</evidence>
<comment type="similarity">
    <text evidence="1">Belongs to the glutaredoxin family. Monothiol subfamily.</text>
</comment>
<dbReference type="FunFam" id="3.40.30.10:FF:000012">
    <property type="entry name" value="Monothiol glutaredoxin"/>
    <property type="match status" value="1"/>
</dbReference>
<comment type="subunit">
    <text evidence="8">Homodimer. Heterodimer with FRA2.</text>
</comment>
<feature type="domain" description="Thioredoxin" evidence="10">
    <location>
        <begin position="1"/>
        <end position="108"/>
    </location>
</feature>
<dbReference type="GO" id="GO:0006879">
    <property type="term" value="P:intracellular iron ion homeostasis"/>
    <property type="evidence" value="ECO:0007669"/>
    <property type="project" value="TreeGrafter"/>
</dbReference>
<dbReference type="Pfam" id="PF00085">
    <property type="entry name" value="Thioredoxin"/>
    <property type="match status" value="1"/>
</dbReference>
<dbReference type="GO" id="GO:0051537">
    <property type="term" value="F:2 iron, 2 sulfur cluster binding"/>
    <property type="evidence" value="ECO:0007669"/>
    <property type="project" value="UniProtKB-KW"/>
</dbReference>
<dbReference type="GO" id="GO:0046872">
    <property type="term" value="F:metal ion binding"/>
    <property type="evidence" value="ECO:0007669"/>
    <property type="project" value="UniProtKB-KW"/>
</dbReference>
<keyword evidence="12" id="KW-1185">Reference proteome</keyword>
<dbReference type="PROSITE" id="PS51352">
    <property type="entry name" value="THIOREDOXIN_2"/>
    <property type="match status" value="1"/>
</dbReference>
<keyword evidence="4" id="KW-0408">Iron</keyword>
<dbReference type="PROSITE" id="PS51354">
    <property type="entry name" value="GLUTAREDOXIN_2"/>
    <property type="match status" value="1"/>
</dbReference>
<dbReference type="InterPro" id="IPR013766">
    <property type="entry name" value="Thioredoxin_domain"/>
</dbReference>
<dbReference type="Pfam" id="PF00462">
    <property type="entry name" value="Glutaredoxin"/>
    <property type="match status" value="1"/>
</dbReference>
<accession>A0AAV5RAF8</accession>
<keyword evidence="6" id="KW-0676">Redox-active center</keyword>
<dbReference type="Proteomes" id="UP001378960">
    <property type="component" value="Unassembled WGS sequence"/>
</dbReference>
<gene>
    <name evidence="11" type="ORF">DAPK24_051320</name>
</gene>
<evidence type="ECO:0000256" key="6">
    <source>
        <dbReference type="ARBA" id="ARBA00023284"/>
    </source>
</evidence>
<dbReference type="InterPro" id="IPR002109">
    <property type="entry name" value="Glutaredoxin"/>
</dbReference>
<dbReference type="InterPro" id="IPR033658">
    <property type="entry name" value="GRX_PICOT-like"/>
</dbReference>
<dbReference type="InterPro" id="IPR004480">
    <property type="entry name" value="Monothiol_GRX-rel"/>
</dbReference>
<evidence type="ECO:0000256" key="1">
    <source>
        <dbReference type="ARBA" id="ARBA00009630"/>
    </source>
</evidence>
<evidence type="ECO:0000256" key="3">
    <source>
        <dbReference type="ARBA" id="ARBA00022723"/>
    </source>
</evidence>
<feature type="region of interest" description="Disordered" evidence="9">
    <location>
        <begin position="106"/>
        <end position="129"/>
    </location>
</feature>
<dbReference type="SUPFAM" id="SSF52833">
    <property type="entry name" value="Thioredoxin-like"/>
    <property type="match status" value="2"/>
</dbReference>
<dbReference type="InterPro" id="IPR036249">
    <property type="entry name" value="Thioredoxin-like_sf"/>
</dbReference>
<keyword evidence="2" id="KW-0001">2Fe-2S</keyword>
<evidence type="ECO:0000256" key="8">
    <source>
        <dbReference type="ARBA" id="ARBA00065077"/>
    </source>
</evidence>
<evidence type="ECO:0000256" key="9">
    <source>
        <dbReference type="SAM" id="MobiDB-lite"/>
    </source>
</evidence>
<dbReference type="GO" id="GO:1990229">
    <property type="term" value="C:iron-sulfur cluster assembly complex"/>
    <property type="evidence" value="ECO:0007669"/>
    <property type="project" value="UniProtKB-ARBA"/>
</dbReference>
<comment type="function">
    <text evidence="7">Monothiol glutaredoxin involved in the biogenesis of iron-sulfur clusters. Binds one iron-sulfur cluster per dimer. The iron-sulfur cluster is bound between subunits, and is complexed by a bound glutathione and a cysteine residue from each subunit.</text>
</comment>
<dbReference type="CDD" id="cd02984">
    <property type="entry name" value="TRX_PICOT"/>
    <property type="match status" value="1"/>
</dbReference>
<feature type="compositionally biased region" description="Low complexity" evidence="9">
    <location>
        <begin position="108"/>
        <end position="129"/>
    </location>
</feature>
<dbReference type="GO" id="GO:0030036">
    <property type="term" value="P:actin cytoskeleton organization"/>
    <property type="evidence" value="ECO:0007669"/>
    <property type="project" value="UniProtKB-ARBA"/>
</dbReference>
<dbReference type="PANTHER" id="PTHR10293:SF73">
    <property type="entry name" value="GLUTAREDOXIN-3"/>
    <property type="match status" value="1"/>
</dbReference>
<evidence type="ECO:0000256" key="2">
    <source>
        <dbReference type="ARBA" id="ARBA00022714"/>
    </source>
</evidence>
<evidence type="ECO:0000256" key="5">
    <source>
        <dbReference type="ARBA" id="ARBA00023014"/>
    </source>
</evidence>
<evidence type="ECO:0000256" key="7">
    <source>
        <dbReference type="ARBA" id="ARBA00055846"/>
    </source>
</evidence>
<dbReference type="GO" id="GO:0061629">
    <property type="term" value="F:RNA polymerase II-specific DNA-binding transcription factor binding"/>
    <property type="evidence" value="ECO:0007669"/>
    <property type="project" value="UniProtKB-ARBA"/>
</dbReference>
<evidence type="ECO:0000313" key="11">
    <source>
        <dbReference type="EMBL" id="GMM48534.1"/>
    </source>
</evidence>
<dbReference type="Gene3D" id="3.40.30.10">
    <property type="entry name" value="Glutaredoxin"/>
    <property type="match status" value="2"/>
</dbReference>
<dbReference type="GO" id="GO:0015036">
    <property type="term" value="F:disulfide oxidoreductase activity"/>
    <property type="evidence" value="ECO:0007669"/>
    <property type="project" value="UniProtKB-ARBA"/>
</dbReference>
<organism evidence="11 12">
    <name type="scientific">Pichia kluyveri</name>
    <name type="common">Yeast</name>
    <dbReference type="NCBI Taxonomy" id="36015"/>
    <lineage>
        <taxon>Eukaryota</taxon>
        <taxon>Fungi</taxon>
        <taxon>Dikarya</taxon>
        <taxon>Ascomycota</taxon>
        <taxon>Saccharomycotina</taxon>
        <taxon>Pichiomycetes</taxon>
        <taxon>Pichiales</taxon>
        <taxon>Pichiaceae</taxon>
        <taxon>Pichia</taxon>
    </lineage>
</organism>
<name>A0AAV5RAF8_PICKL</name>
<protein>
    <submittedName>
        <fullName evidence="11">Monothiol glutaredoxin</fullName>
    </submittedName>
</protein>
<sequence length="250" mass="27908">MTLIEISSKDQFSELTSVKDKLIALYFHTPWASPCIQMNKVIDTLSSSAEYNSISFLTINADTFPEISDLFDITAVPYFVLIQNGTILKELTGADPKEFVTALDQFKSSPSSSQEPSNNNSNTNSNVTTNQNTTAIHEESNESPEQLNARLEKLTTAAPIMLFMKGTPSAPQCGFSRQMIAILREHQVRFGFFDILKDDSVRQGLKAFSDWPTFPQLYINGVFQGGLDIIKENLSDDDQFFEHALQESAN</sequence>
<dbReference type="EMBL" id="BTGB01000009">
    <property type="protein sequence ID" value="GMM48534.1"/>
    <property type="molecule type" value="Genomic_DNA"/>
</dbReference>
<reference evidence="11 12" key="1">
    <citation type="journal article" date="2023" name="Elife">
        <title>Identification of key yeast species and microbe-microbe interactions impacting larval growth of Drosophila in the wild.</title>
        <authorList>
            <person name="Mure A."/>
            <person name="Sugiura Y."/>
            <person name="Maeda R."/>
            <person name="Honda K."/>
            <person name="Sakurai N."/>
            <person name="Takahashi Y."/>
            <person name="Watada M."/>
            <person name="Katoh T."/>
            <person name="Gotoh A."/>
            <person name="Gotoh Y."/>
            <person name="Taniguchi I."/>
            <person name="Nakamura K."/>
            <person name="Hayashi T."/>
            <person name="Katayama T."/>
            <person name="Uemura T."/>
            <person name="Hattori Y."/>
        </authorList>
    </citation>
    <scope>NUCLEOTIDE SEQUENCE [LARGE SCALE GENOMIC DNA]</scope>
    <source>
        <strain evidence="11 12">PK-24</strain>
    </source>
</reference>
<dbReference type="GO" id="GO:0005829">
    <property type="term" value="C:cytosol"/>
    <property type="evidence" value="ECO:0007669"/>
    <property type="project" value="TreeGrafter"/>
</dbReference>
<dbReference type="AlphaFoldDB" id="A0AAV5RAF8"/>
<keyword evidence="5" id="KW-0411">Iron-sulfur</keyword>
<proteinExistence type="inferred from homology"/>
<dbReference type="CDD" id="cd03028">
    <property type="entry name" value="GRX_PICOT_like"/>
    <property type="match status" value="1"/>
</dbReference>
<keyword evidence="3" id="KW-0479">Metal-binding</keyword>
<evidence type="ECO:0000256" key="4">
    <source>
        <dbReference type="ARBA" id="ARBA00023004"/>
    </source>
</evidence>
<dbReference type="FunFam" id="3.40.30.10:FF:000092">
    <property type="entry name" value="Monothiol glutaredoxin"/>
    <property type="match status" value="1"/>
</dbReference>
<dbReference type="PANTHER" id="PTHR10293">
    <property type="entry name" value="GLUTAREDOXIN FAMILY MEMBER"/>
    <property type="match status" value="1"/>
</dbReference>
<dbReference type="GO" id="GO:0005634">
    <property type="term" value="C:nucleus"/>
    <property type="evidence" value="ECO:0007669"/>
    <property type="project" value="TreeGrafter"/>
</dbReference>
<evidence type="ECO:0000313" key="12">
    <source>
        <dbReference type="Proteomes" id="UP001378960"/>
    </source>
</evidence>
<comment type="caution">
    <text evidence="11">The sequence shown here is derived from an EMBL/GenBank/DDBJ whole genome shotgun (WGS) entry which is preliminary data.</text>
</comment>